<keyword evidence="1" id="KW-0732">Signal</keyword>
<dbReference type="InterPro" id="IPR012336">
    <property type="entry name" value="Thioredoxin-like_fold"/>
</dbReference>
<gene>
    <name evidence="4" type="ORF">E7746_08950</name>
</gene>
<dbReference type="InterPro" id="IPR025380">
    <property type="entry name" value="DUF4369"/>
</dbReference>
<dbReference type="AlphaFoldDB" id="A0A4P7VJQ8"/>
<feature type="chain" id="PRO_5020829665" evidence="1">
    <location>
        <begin position="18"/>
        <end position="363"/>
    </location>
</feature>
<evidence type="ECO:0000256" key="1">
    <source>
        <dbReference type="SAM" id="SignalP"/>
    </source>
</evidence>
<dbReference type="EMBL" id="CP039393">
    <property type="protein sequence ID" value="QCD36000.1"/>
    <property type="molecule type" value="Genomic_DNA"/>
</dbReference>
<dbReference type="RefSeq" id="WP_136410579.1">
    <property type="nucleotide sequence ID" value="NZ_CANQMU010000006.1"/>
</dbReference>
<proteinExistence type="predicted"/>
<dbReference type="InterPro" id="IPR036249">
    <property type="entry name" value="Thioredoxin-like_sf"/>
</dbReference>
<dbReference type="OrthoDB" id="6399635at2"/>
<sequence>MNKLLSIALVAILTAMAAGCDSGLKWNVNGSIEGADSKTMILQASDNGRWYTLDSITTDKSGNFKYSHDPIGYPDIFRLVLDGKSIYFPIDSVETVNITSTADAFDSDYELSGSTAAEMLMAVDNRIRNSASVNGKTSVANDSVLKRELAGMLLGDPAGIVSYYIICKKVNGQYLFDPANPRDNRIVGAVANAFDQFRPNDPRTRYLRQVFLANRQLVSPAGIDTMLVNEIKLFDITLTDNKGKPHNLEEVTKNNKVVVLNFTIYSAEGSPAFNLDLAKVYEKRHNQGLEIYQVAVDNDEFQWKQSARNLPWITVYNPPSTGSQILLNYNVSTLPTTYIIANGELVERVDDITKLDSAVAPYL</sequence>
<evidence type="ECO:0000313" key="5">
    <source>
        <dbReference type="Proteomes" id="UP000297031"/>
    </source>
</evidence>
<feature type="domain" description="DUF4369" evidence="3">
    <location>
        <begin position="27"/>
        <end position="118"/>
    </location>
</feature>
<dbReference type="Gene3D" id="3.40.30.10">
    <property type="entry name" value="Glutaredoxin"/>
    <property type="match status" value="1"/>
</dbReference>
<accession>A0A4P7VJQ8</accession>
<keyword evidence="5" id="KW-1185">Reference proteome</keyword>
<reference evidence="4 5" key="1">
    <citation type="submission" date="2019-02" db="EMBL/GenBank/DDBJ databases">
        <title>Isolation and identification of novel species under the genus Muribaculum.</title>
        <authorList>
            <person name="Miyake S."/>
            <person name="Ding Y."/>
            <person name="Low A."/>
            <person name="Soh M."/>
            <person name="Seedorf H."/>
        </authorList>
    </citation>
    <scope>NUCLEOTIDE SEQUENCE [LARGE SCALE GENOMIC DNA]</scope>
    <source>
        <strain evidence="4 5">TLL-A4</strain>
    </source>
</reference>
<name>A0A4P7VJQ8_9BACT</name>
<dbReference type="KEGG" id="mgod:E7746_08950"/>
<feature type="signal peptide" evidence="1">
    <location>
        <begin position="1"/>
        <end position="17"/>
    </location>
</feature>
<dbReference type="Proteomes" id="UP000297031">
    <property type="component" value="Chromosome"/>
</dbReference>
<dbReference type="Pfam" id="PF13905">
    <property type="entry name" value="Thioredoxin_8"/>
    <property type="match status" value="1"/>
</dbReference>
<protein>
    <submittedName>
        <fullName evidence="4">DUF4369 domain-containing protein</fullName>
    </submittedName>
</protein>
<organism evidence="4 5">
    <name type="scientific">Muribaculum gordoncarteri</name>
    <dbReference type="NCBI Taxonomy" id="2530390"/>
    <lineage>
        <taxon>Bacteria</taxon>
        <taxon>Pseudomonadati</taxon>
        <taxon>Bacteroidota</taxon>
        <taxon>Bacteroidia</taxon>
        <taxon>Bacteroidales</taxon>
        <taxon>Muribaculaceae</taxon>
        <taxon>Muribaculum</taxon>
    </lineage>
</organism>
<dbReference type="SUPFAM" id="SSF52833">
    <property type="entry name" value="Thioredoxin-like"/>
    <property type="match status" value="1"/>
</dbReference>
<evidence type="ECO:0000313" key="4">
    <source>
        <dbReference type="EMBL" id="QCD36000.1"/>
    </source>
</evidence>
<evidence type="ECO:0000259" key="2">
    <source>
        <dbReference type="Pfam" id="PF13905"/>
    </source>
</evidence>
<evidence type="ECO:0000259" key="3">
    <source>
        <dbReference type="Pfam" id="PF14289"/>
    </source>
</evidence>
<feature type="domain" description="Thioredoxin-like fold" evidence="2">
    <location>
        <begin position="255"/>
        <end position="341"/>
    </location>
</feature>
<dbReference type="Pfam" id="PF14289">
    <property type="entry name" value="DUF4369"/>
    <property type="match status" value="1"/>
</dbReference>
<dbReference type="PROSITE" id="PS51257">
    <property type="entry name" value="PROKAR_LIPOPROTEIN"/>
    <property type="match status" value="1"/>
</dbReference>